<dbReference type="PANTHER" id="PTHR11712">
    <property type="entry name" value="POLYKETIDE SYNTHASE-RELATED"/>
    <property type="match status" value="1"/>
</dbReference>
<keyword evidence="4" id="KW-1185">Reference proteome</keyword>
<proteinExistence type="predicted"/>
<dbReference type="Proteomes" id="UP000245992">
    <property type="component" value="Unassembled WGS sequence"/>
</dbReference>
<comment type="caution">
    <text evidence="3">The sequence shown here is derived from an EMBL/GenBank/DDBJ whole genome shotgun (WGS) entry which is preliminary data.</text>
</comment>
<dbReference type="Pfam" id="PF00109">
    <property type="entry name" value="ketoacyl-synt"/>
    <property type="match status" value="1"/>
</dbReference>
<dbReference type="STRING" id="1440053.GCA_000718095_05261"/>
<dbReference type="SUPFAM" id="SSF53901">
    <property type="entry name" value="Thiolase-like"/>
    <property type="match status" value="2"/>
</dbReference>
<gene>
    <name evidence="3" type="ORF">Y717_25275</name>
</gene>
<dbReference type="InterPro" id="IPR000794">
    <property type="entry name" value="Beta-ketoacyl_synthase"/>
</dbReference>
<dbReference type="AlphaFoldDB" id="A0A2T7TG72"/>
<reference evidence="3 4" key="1">
    <citation type="submission" date="2013-12" db="EMBL/GenBank/DDBJ databases">
        <title>Annotated genome of Streptomyces scopuliridis.</title>
        <authorList>
            <person name="Olson J.B."/>
        </authorList>
    </citation>
    <scope>NUCLEOTIDE SEQUENCE [LARGE SCALE GENOMIC DNA]</scope>
    <source>
        <strain evidence="3 4">RB72</strain>
    </source>
</reference>
<dbReference type="Gene3D" id="3.40.47.10">
    <property type="match status" value="1"/>
</dbReference>
<evidence type="ECO:0000313" key="3">
    <source>
        <dbReference type="EMBL" id="PVE14132.1"/>
    </source>
</evidence>
<protein>
    <submittedName>
        <fullName evidence="3">3-oxoacyl-ACP synthase</fullName>
    </submittedName>
</protein>
<dbReference type="EMBL" id="AZSP01000006">
    <property type="protein sequence ID" value="PVE14132.1"/>
    <property type="molecule type" value="Genomic_DNA"/>
</dbReference>
<dbReference type="InterPro" id="IPR016039">
    <property type="entry name" value="Thiolase-like"/>
</dbReference>
<feature type="domain" description="Beta-ketoacyl synthase-like N-terminal" evidence="2">
    <location>
        <begin position="13"/>
        <end position="231"/>
    </location>
</feature>
<name>A0A2T7TG72_9ACTN</name>
<dbReference type="GO" id="GO:0004315">
    <property type="term" value="F:3-oxoacyl-[acyl-carrier-protein] synthase activity"/>
    <property type="evidence" value="ECO:0007669"/>
    <property type="project" value="TreeGrafter"/>
</dbReference>
<keyword evidence="1" id="KW-0808">Transferase</keyword>
<dbReference type="InterPro" id="IPR014030">
    <property type="entry name" value="Ketoacyl_synth_N"/>
</dbReference>
<dbReference type="PANTHER" id="PTHR11712:SF336">
    <property type="entry name" value="3-OXOACYL-[ACYL-CARRIER-PROTEIN] SYNTHASE, MITOCHONDRIAL"/>
    <property type="match status" value="1"/>
</dbReference>
<sequence>MSSRTTGAVGAPVITAWSAVSPFGMGRSAFADGLHEGSETAVLIDRDQWRVPDERARLVPDFSPRAALGRKGTRSMDRVTGLAVSAVGALLADAERNREVATGERGAIVLGTTTGSVQSMMDFTRDSLTGEQPYFVDPAQMPNTVMNCAAGQCAIWHRIKGPNATIAGGRLAGLLALNYARRLLGAGRAKAVLCGSAEEYSDERAWLEWHARGAEEAPALLGEGAGMLLLEPAYGVDAHHVLAEVLAVESGVFGEGGPATVLGSCLRRAMDRAGVDPSQVWAAAPCGAAGSLGEQERAVLTEMFGPSVLEEPRNTALFGDASAASASLQIASVLAVAERRPDVVGRVAVVTAVERDGGAGCALLRLR</sequence>
<organism evidence="3 4">
    <name type="scientific">Streptomyces scopuliridis RB72</name>
    <dbReference type="NCBI Taxonomy" id="1440053"/>
    <lineage>
        <taxon>Bacteria</taxon>
        <taxon>Bacillati</taxon>
        <taxon>Actinomycetota</taxon>
        <taxon>Actinomycetes</taxon>
        <taxon>Kitasatosporales</taxon>
        <taxon>Streptomycetaceae</taxon>
        <taxon>Streptomyces</taxon>
    </lineage>
</organism>
<accession>A0A2T7TG72</accession>
<evidence type="ECO:0000256" key="1">
    <source>
        <dbReference type="ARBA" id="ARBA00022679"/>
    </source>
</evidence>
<evidence type="ECO:0000313" key="4">
    <source>
        <dbReference type="Proteomes" id="UP000245992"/>
    </source>
</evidence>
<dbReference type="GO" id="GO:0006633">
    <property type="term" value="P:fatty acid biosynthetic process"/>
    <property type="evidence" value="ECO:0007669"/>
    <property type="project" value="TreeGrafter"/>
</dbReference>
<evidence type="ECO:0000259" key="2">
    <source>
        <dbReference type="Pfam" id="PF00109"/>
    </source>
</evidence>
<dbReference type="RefSeq" id="WP_030354236.1">
    <property type="nucleotide sequence ID" value="NZ_AZSP01000006.1"/>
</dbReference>
<dbReference type="OrthoDB" id="7061549at2"/>